<organism evidence="2 3">
    <name type="scientific">Actinacidiphila bryophytorum</name>
    <dbReference type="NCBI Taxonomy" id="1436133"/>
    <lineage>
        <taxon>Bacteria</taxon>
        <taxon>Bacillati</taxon>
        <taxon>Actinomycetota</taxon>
        <taxon>Actinomycetes</taxon>
        <taxon>Kitasatosporales</taxon>
        <taxon>Streptomycetaceae</taxon>
        <taxon>Actinacidiphila</taxon>
    </lineage>
</organism>
<evidence type="ECO:0000313" key="3">
    <source>
        <dbReference type="Proteomes" id="UP001153328"/>
    </source>
</evidence>
<evidence type="ECO:0000313" key="2">
    <source>
        <dbReference type="EMBL" id="CAG7643687.1"/>
    </source>
</evidence>
<evidence type="ECO:0000256" key="1">
    <source>
        <dbReference type="SAM" id="MobiDB-lite"/>
    </source>
</evidence>
<dbReference type="InterPro" id="IPR036188">
    <property type="entry name" value="FAD/NAD-bd_sf"/>
</dbReference>
<dbReference type="Proteomes" id="UP001153328">
    <property type="component" value="Unassembled WGS sequence"/>
</dbReference>
<sequence length="416" mass="45319">MLDADIAIVGAGAAGLSLAHALALPPARGGPVPSLVLIEPPPGRRPPPRTWCFWEAGAGAYEPAVTASWRWLRMHDRDGRAVVRDIDPLRYKMIRSPDFETLVGARLEGAPGLRRLDGVVERVRSRAGAAEALLAGAEGRAGSVRTRWLFDSRPPARLPAARTLLLQHFHGWFVRTRRPAFEPHVADWMDFRTPQPGHGMSFGYVLPTGRHEALVEYTQFSAAALPHTSYLAALRHYTRDVLRLGAFEVLGTETGVIPMTDASFTRSPGPSVFRIGTAGGATRPATGYTFAAIQRQSRAVANAYLAGRSPLPPRPHRLRARAMDAVVLHGLDSGTIDGADFFPRLFRQVPAVRLLRFLDGDTRMHHDIGIGLRTPVLAMLRTAAAAATLPRRHFPAHLARPPGDPEPASPRTEGEM</sequence>
<dbReference type="Gene3D" id="3.50.50.60">
    <property type="entry name" value="FAD/NAD(P)-binding domain"/>
    <property type="match status" value="1"/>
</dbReference>
<reference evidence="2" key="1">
    <citation type="submission" date="2021-06" db="EMBL/GenBank/DDBJ databases">
        <authorList>
            <person name="Arsene-Ploetze F."/>
        </authorList>
    </citation>
    <scope>NUCLEOTIDE SEQUENCE</scope>
    <source>
        <strain evidence="2">SBRY1</strain>
    </source>
</reference>
<proteinExistence type="predicted"/>
<name>A0A9W4H1Z3_9ACTN</name>
<dbReference type="Pfam" id="PF05834">
    <property type="entry name" value="Lycopene_cycl"/>
    <property type="match status" value="1"/>
</dbReference>
<dbReference type="RefSeq" id="WP_205043123.1">
    <property type="nucleotide sequence ID" value="NZ_CAJVAX010000017.1"/>
</dbReference>
<comment type="caution">
    <text evidence="2">The sequence shown here is derived from an EMBL/GenBank/DDBJ whole genome shotgun (WGS) entry which is preliminary data.</text>
</comment>
<dbReference type="SUPFAM" id="SSF51905">
    <property type="entry name" value="FAD/NAD(P)-binding domain"/>
    <property type="match status" value="1"/>
</dbReference>
<dbReference type="AlphaFoldDB" id="A0A9W4H1Z3"/>
<gene>
    <name evidence="2" type="ORF">SBRY_30869</name>
</gene>
<dbReference type="EMBL" id="CAJVAX010000017">
    <property type="protein sequence ID" value="CAG7643687.1"/>
    <property type="molecule type" value="Genomic_DNA"/>
</dbReference>
<keyword evidence="3" id="KW-1185">Reference proteome</keyword>
<accession>A0A9W4H1Z3</accession>
<feature type="region of interest" description="Disordered" evidence="1">
    <location>
        <begin position="391"/>
        <end position="416"/>
    </location>
</feature>
<protein>
    <submittedName>
        <fullName evidence="2">Lycopene cyclase</fullName>
    </submittedName>
</protein>